<dbReference type="PANTHER" id="PTHR43756:SF5">
    <property type="entry name" value="CHOLINE MONOOXYGENASE, CHLOROPLASTIC"/>
    <property type="match status" value="1"/>
</dbReference>
<dbReference type="Pfam" id="PF00355">
    <property type="entry name" value="Rieske"/>
    <property type="match status" value="1"/>
</dbReference>
<comment type="caution">
    <text evidence="8">The sequence shown here is derived from an EMBL/GenBank/DDBJ whole genome shotgun (WGS) entry which is preliminary data.</text>
</comment>
<dbReference type="SUPFAM" id="SSF50022">
    <property type="entry name" value="ISP domain"/>
    <property type="match status" value="1"/>
</dbReference>
<evidence type="ECO:0000256" key="6">
    <source>
        <dbReference type="ARBA" id="ARBA00023014"/>
    </source>
</evidence>
<keyword evidence="9" id="KW-1185">Reference proteome</keyword>
<keyword evidence="2" id="KW-0001">2Fe-2S</keyword>
<evidence type="ECO:0000313" key="8">
    <source>
        <dbReference type="EMBL" id="GHA46193.1"/>
    </source>
</evidence>
<dbReference type="CDD" id="cd03469">
    <property type="entry name" value="Rieske_RO_Alpha_N"/>
    <property type="match status" value="1"/>
</dbReference>
<comment type="cofactor">
    <cofactor evidence="1">
        <name>Fe cation</name>
        <dbReference type="ChEBI" id="CHEBI:24875"/>
    </cofactor>
</comment>
<feature type="domain" description="Rieske" evidence="7">
    <location>
        <begin position="42"/>
        <end position="144"/>
    </location>
</feature>
<evidence type="ECO:0000259" key="7">
    <source>
        <dbReference type="PROSITE" id="PS51296"/>
    </source>
</evidence>
<protein>
    <submittedName>
        <fullName evidence="8">(2Fe-2S)-binding protein</fullName>
    </submittedName>
</protein>
<keyword evidence="5" id="KW-0408">Iron</keyword>
<gene>
    <name evidence="8" type="ORF">GCM10008927_09260</name>
</gene>
<evidence type="ECO:0000256" key="3">
    <source>
        <dbReference type="ARBA" id="ARBA00022723"/>
    </source>
</evidence>
<evidence type="ECO:0000256" key="2">
    <source>
        <dbReference type="ARBA" id="ARBA00022714"/>
    </source>
</evidence>
<dbReference type="Gene3D" id="3.90.380.10">
    <property type="entry name" value="Naphthalene 1,2-dioxygenase Alpha Subunit, Chain A, domain 1"/>
    <property type="match status" value="2"/>
</dbReference>
<proteinExistence type="predicted"/>
<dbReference type="InterPro" id="IPR001663">
    <property type="entry name" value="Rng_hydr_dOase-A"/>
</dbReference>
<dbReference type="EMBL" id="BMZF01000001">
    <property type="protein sequence ID" value="GHA46193.1"/>
    <property type="molecule type" value="Genomic_DNA"/>
</dbReference>
<dbReference type="InterPro" id="IPR015879">
    <property type="entry name" value="Ring_hydroxy_dOase_asu_C_dom"/>
</dbReference>
<reference evidence="9" key="1">
    <citation type="journal article" date="2019" name="Int. J. Syst. Evol. Microbiol.">
        <title>The Global Catalogue of Microorganisms (GCM) 10K type strain sequencing project: providing services to taxonomists for standard genome sequencing and annotation.</title>
        <authorList>
            <consortium name="The Broad Institute Genomics Platform"/>
            <consortium name="The Broad Institute Genome Sequencing Center for Infectious Disease"/>
            <person name="Wu L."/>
            <person name="Ma J."/>
        </authorList>
    </citation>
    <scope>NUCLEOTIDE SEQUENCE [LARGE SCALE GENOMIC DNA]</scope>
    <source>
        <strain evidence="9">KCTC 32465</strain>
    </source>
</reference>
<evidence type="ECO:0000256" key="4">
    <source>
        <dbReference type="ARBA" id="ARBA00023002"/>
    </source>
</evidence>
<dbReference type="Pfam" id="PF00848">
    <property type="entry name" value="Ring_hydroxyl_A"/>
    <property type="match status" value="1"/>
</dbReference>
<evidence type="ECO:0000256" key="5">
    <source>
        <dbReference type="ARBA" id="ARBA00023004"/>
    </source>
</evidence>
<keyword evidence="4" id="KW-0560">Oxidoreductase</keyword>
<keyword evidence="3" id="KW-0479">Metal-binding</keyword>
<dbReference type="PRINTS" id="PR00090">
    <property type="entry name" value="RNGDIOXGNASE"/>
</dbReference>
<dbReference type="PROSITE" id="PS51296">
    <property type="entry name" value="RIESKE"/>
    <property type="match status" value="1"/>
</dbReference>
<name>A0ABQ3CVS7_9RHOB</name>
<keyword evidence="6" id="KW-0411">Iron-sulfur</keyword>
<dbReference type="SUPFAM" id="SSF55961">
    <property type="entry name" value="Bet v1-like"/>
    <property type="match status" value="1"/>
</dbReference>
<evidence type="ECO:0000313" key="9">
    <source>
        <dbReference type="Proteomes" id="UP000634455"/>
    </source>
</evidence>
<dbReference type="PANTHER" id="PTHR43756">
    <property type="entry name" value="CHOLINE MONOOXYGENASE, CHLOROPLASTIC"/>
    <property type="match status" value="1"/>
</dbReference>
<dbReference type="Proteomes" id="UP000634455">
    <property type="component" value="Unassembled WGS sequence"/>
</dbReference>
<organism evidence="8 9">
    <name type="scientific">Paramylibacter ulvae</name>
    <dbReference type="NCBI Taxonomy" id="1651968"/>
    <lineage>
        <taxon>Bacteria</taxon>
        <taxon>Pseudomonadati</taxon>
        <taxon>Pseudomonadota</taxon>
        <taxon>Alphaproteobacteria</taxon>
        <taxon>Rhodobacterales</taxon>
        <taxon>Paracoccaceae</taxon>
        <taxon>Paramylibacter</taxon>
    </lineage>
</organism>
<dbReference type="CDD" id="cd00680">
    <property type="entry name" value="RHO_alpha_C"/>
    <property type="match status" value="1"/>
</dbReference>
<evidence type="ECO:0000256" key="1">
    <source>
        <dbReference type="ARBA" id="ARBA00001962"/>
    </source>
</evidence>
<dbReference type="RefSeq" id="WP_189639368.1">
    <property type="nucleotide sequence ID" value="NZ_BMZF01000001.1"/>
</dbReference>
<dbReference type="Gene3D" id="2.102.10.10">
    <property type="entry name" value="Rieske [2Fe-2S] iron-sulphur domain"/>
    <property type="match status" value="1"/>
</dbReference>
<dbReference type="InterPro" id="IPR036922">
    <property type="entry name" value="Rieske_2Fe-2S_sf"/>
</dbReference>
<accession>A0ABQ3CVS7</accession>
<dbReference type="InterPro" id="IPR017941">
    <property type="entry name" value="Rieske_2Fe-2S"/>
</dbReference>
<sequence length="385" mass="44174">MTVSDLSAVKKPVNLARGLPNEHYINQTVFEEERDAVLFANWSAIGFGKDVPNEGDTNPVDFLEMPLLIVRDHSGNVRVYQNTCRHRGMILISEKSNIRGTIRCPYHSWCYALDGRLRSTPHVGGPGQNLHENIKRDELGLIEIPSYVYMDVVFVNISGDAQPFEIANAAMLERWREFDKPIYSAGDDSCFNLTVNSNWKLAVENYCESYHLPWVHPGLNVVSKLEDHYHLEERQKFSGQGSVVYTQLKDETGRCFQDFNDLSAKWDTGSEYISFFPNVLFGVHRDHTYAIILEPISLERTVEHVSIYYAQPECIEDEYADLRATNATFWQEVFEEDIFVVEGMQKGRHGRFFDGGKFAPAMDGPTHLFHEWVATQVDNHRENRA</sequence>